<keyword evidence="2" id="KW-1185">Reference proteome</keyword>
<name>A0A9P7DR20_9AGAM</name>
<sequence length="166" mass="18235">MREVGSFAGVMRQQLLVTTRNKCVRPEGFALYKKEDSPKRGKQSPKVKTLGPMFSGFGLAGYVGLRRISIGNVTNFEDSECVSDKERMIFAEFNEELRISNDLLLLGGRKVNNVSDVKTDDCTPSGVRYDRTGHREDKCAGKYRVRCAGNVGSVGLASDYVGLVSG</sequence>
<protein>
    <submittedName>
        <fullName evidence="1">Uncharacterized protein</fullName>
    </submittedName>
</protein>
<evidence type="ECO:0000313" key="1">
    <source>
        <dbReference type="EMBL" id="KAG1800910.1"/>
    </source>
</evidence>
<organism evidence="1 2">
    <name type="scientific">Suillus plorans</name>
    <dbReference type="NCBI Taxonomy" id="116603"/>
    <lineage>
        <taxon>Eukaryota</taxon>
        <taxon>Fungi</taxon>
        <taxon>Dikarya</taxon>
        <taxon>Basidiomycota</taxon>
        <taxon>Agaricomycotina</taxon>
        <taxon>Agaricomycetes</taxon>
        <taxon>Agaricomycetidae</taxon>
        <taxon>Boletales</taxon>
        <taxon>Suillineae</taxon>
        <taxon>Suillaceae</taxon>
        <taxon>Suillus</taxon>
    </lineage>
</organism>
<comment type="caution">
    <text evidence="1">The sequence shown here is derived from an EMBL/GenBank/DDBJ whole genome shotgun (WGS) entry which is preliminary data.</text>
</comment>
<reference evidence="1" key="1">
    <citation type="journal article" date="2020" name="New Phytol.">
        <title>Comparative genomics reveals dynamic genome evolution in host specialist ectomycorrhizal fungi.</title>
        <authorList>
            <person name="Lofgren L.A."/>
            <person name="Nguyen N.H."/>
            <person name="Vilgalys R."/>
            <person name="Ruytinx J."/>
            <person name="Liao H.L."/>
            <person name="Branco S."/>
            <person name="Kuo A."/>
            <person name="LaButti K."/>
            <person name="Lipzen A."/>
            <person name="Andreopoulos W."/>
            <person name="Pangilinan J."/>
            <person name="Riley R."/>
            <person name="Hundley H."/>
            <person name="Na H."/>
            <person name="Barry K."/>
            <person name="Grigoriev I.V."/>
            <person name="Stajich J.E."/>
            <person name="Kennedy P.G."/>
        </authorList>
    </citation>
    <scope>NUCLEOTIDE SEQUENCE</scope>
    <source>
        <strain evidence="1">S12</strain>
    </source>
</reference>
<gene>
    <name evidence="1" type="ORF">HD556DRAFT_1304893</name>
</gene>
<accession>A0A9P7DR20</accession>
<proteinExistence type="predicted"/>
<dbReference type="GeneID" id="64593485"/>
<dbReference type="AlphaFoldDB" id="A0A9P7DR20"/>
<evidence type="ECO:0000313" key="2">
    <source>
        <dbReference type="Proteomes" id="UP000719766"/>
    </source>
</evidence>
<dbReference type="RefSeq" id="XP_041164652.1">
    <property type="nucleotide sequence ID" value="XM_041299721.1"/>
</dbReference>
<dbReference type="Proteomes" id="UP000719766">
    <property type="component" value="Unassembled WGS sequence"/>
</dbReference>
<dbReference type="EMBL" id="JABBWE010000008">
    <property type="protein sequence ID" value="KAG1800910.1"/>
    <property type="molecule type" value="Genomic_DNA"/>
</dbReference>
<dbReference type="OrthoDB" id="10646145at2759"/>